<feature type="signal peptide" evidence="2">
    <location>
        <begin position="1"/>
        <end position="26"/>
    </location>
</feature>
<keyword evidence="2" id="KW-0732">Signal</keyword>
<feature type="chain" id="PRO_5030510520" description="Glycoside hydrolase" evidence="2">
    <location>
        <begin position="27"/>
        <end position="298"/>
    </location>
</feature>
<evidence type="ECO:0000256" key="2">
    <source>
        <dbReference type="SAM" id="SignalP"/>
    </source>
</evidence>
<evidence type="ECO:0000256" key="1">
    <source>
        <dbReference type="SAM" id="MobiDB-lite"/>
    </source>
</evidence>
<proteinExistence type="predicted"/>
<comment type="caution">
    <text evidence="3">The sequence shown here is derived from an EMBL/GenBank/DDBJ whole genome shotgun (WGS) entry which is preliminary data.</text>
</comment>
<organism evidence="3 4">
    <name type="scientific">Sphingomonas kyeonggiensis</name>
    <dbReference type="NCBI Taxonomy" id="1268553"/>
    <lineage>
        <taxon>Bacteria</taxon>
        <taxon>Pseudomonadati</taxon>
        <taxon>Pseudomonadota</taxon>
        <taxon>Alphaproteobacteria</taxon>
        <taxon>Sphingomonadales</taxon>
        <taxon>Sphingomonadaceae</taxon>
        <taxon>Sphingomonas</taxon>
    </lineage>
</organism>
<dbReference type="RefSeq" id="WP_246425861.1">
    <property type="nucleotide sequence ID" value="NZ_JACIEH010000001.1"/>
</dbReference>
<name>A0A7W6JQF3_9SPHN</name>
<protein>
    <recommendedName>
        <fullName evidence="5">Glycoside hydrolase</fullName>
    </recommendedName>
</protein>
<reference evidence="3 4" key="1">
    <citation type="submission" date="2020-08" db="EMBL/GenBank/DDBJ databases">
        <title>Genomic Encyclopedia of Type Strains, Phase IV (KMG-IV): sequencing the most valuable type-strain genomes for metagenomic binning, comparative biology and taxonomic classification.</title>
        <authorList>
            <person name="Goeker M."/>
        </authorList>
    </citation>
    <scope>NUCLEOTIDE SEQUENCE [LARGE SCALE GENOMIC DNA]</scope>
    <source>
        <strain evidence="3 4">DSM 101806</strain>
    </source>
</reference>
<feature type="region of interest" description="Disordered" evidence="1">
    <location>
        <begin position="278"/>
        <end position="298"/>
    </location>
</feature>
<keyword evidence="4" id="KW-1185">Reference proteome</keyword>
<evidence type="ECO:0000313" key="3">
    <source>
        <dbReference type="EMBL" id="MBB4096602.1"/>
    </source>
</evidence>
<evidence type="ECO:0008006" key="5">
    <source>
        <dbReference type="Google" id="ProtNLM"/>
    </source>
</evidence>
<sequence length="298" mass="32749">MMRPPFARAKAILAPLAAAATLAACATTPHIGPPPPTLKLDPFYVKNVNADGIPISASAAVPDEAMQVARRMMVAMLERRPDLARALVQSGQRVMIMGVNEQTLDVPEQRDWKKPDRDDPRLTRCERKLYDDRIGRLSDREYWARRARGMGGLLTSAATENLLAIPGTKYFGETILVHEFSHAILSAAETADPAFYAQVEAAYAAAKEKGLWTGEYGATTVQEYWAEGTQFWFNSNKLAVIDGKMILSDADLSAHDPTLAKLLRAVYGDRHHLPGDPFYKHPARVPPGPLPKSTAEVC</sequence>
<dbReference type="EMBL" id="JACIEH010000001">
    <property type="protein sequence ID" value="MBB4096602.1"/>
    <property type="molecule type" value="Genomic_DNA"/>
</dbReference>
<evidence type="ECO:0000313" key="4">
    <source>
        <dbReference type="Proteomes" id="UP000557392"/>
    </source>
</evidence>
<dbReference type="Proteomes" id="UP000557392">
    <property type="component" value="Unassembled WGS sequence"/>
</dbReference>
<dbReference type="PROSITE" id="PS51257">
    <property type="entry name" value="PROKAR_LIPOPROTEIN"/>
    <property type="match status" value="1"/>
</dbReference>
<accession>A0A7W6JQF3</accession>
<dbReference type="AlphaFoldDB" id="A0A7W6JQF3"/>
<gene>
    <name evidence="3" type="ORF">GGR46_000135</name>
</gene>